<evidence type="ECO:0000259" key="3">
    <source>
        <dbReference type="SMART" id="SM00875"/>
    </source>
</evidence>
<dbReference type="PANTHER" id="PTHR24412:SF272">
    <property type="entry name" value="KELCH-LIKE PROTEIN DIABLO"/>
    <property type="match status" value="1"/>
</dbReference>
<dbReference type="InterPro" id="IPR006652">
    <property type="entry name" value="Kelch_1"/>
</dbReference>
<dbReference type="Gene3D" id="3.30.710.10">
    <property type="entry name" value="Potassium Channel Kv1.1, Chain A"/>
    <property type="match status" value="1"/>
</dbReference>
<dbReference type="SMART" id="SM00875">
    <property type="entry name" value="BACK"/>
    <property type="match status" value="1"/>
</dbReference>
<evidence type="ECO:0000256" key="2">
    <source>
        <dbReference type="ARBA" id="ARBA00022737"/>
    </source>
</evidence>
<dbReference type="Gene3D" id="1.25.40.420">
    <property type="match status" value="1"/>
</dbReference>
<dbReference type="Pfam" id="PF07707">
    <property type="entry name" value="BACK"/>
    <property type="match status" value="1"/>
</dbReference>
<dbReference type="SMART" id="SM00612">
    <property type="entry name" value="Kelch"/>
    <property type="match status" value="5"/>
</dbReference>
<sequence length="484" mass="53977">MSRAISTEIVVTDDNIQSLLPAANLLQLIVARNACCKFLQSKLHPSNCLGFLRFADLYNCPDLSKVCRQFAEKHYLEVFKDSAEFLTLTSDELETIISSDELLVDEYQILQSLRQWEDHDPIEREKHTKQLYRHVRFPLISHEHLLELYKSDSFLASKPWCKDYLLEAFTYQSLSLEQRLEFPGIRVKHRAGPRKVMLVFGDEASNAPVCHLEIYDFFSESWGCLSVEACAEGASNFTRKECAVTVVESLIYILGGYTASGISRSVDIYDPNLNVWKAGPEMLQGRYGLAVCSLNGSIYAAGGSNGVQRLESAEVLNLASGRWSFIAQMPSVRFRFSLVTMNQKIYAVGGLDCPTTVHSYHPLTDSWTSLPYLPYKLEGPSTCALDNRLYVIGGRTDGGSIYSYSEESGKWGQEAHLEVGRKSAGLVAHEGCLYMVGGVGTSGLLVSAEKYDPSGQELTQLPGQMKFGRTEPKVVIIDLQHSLD</sequence>
<evidence type="ECO:0000313" key="5">
    <source>
        <dbReference type="Proteomes" id="UP000243686"/>
    </source>
</evidence>
<name>A0A1S8WXM0_OPIVI</name>
<dbReference type="Proteomes" id="UP000243686">
    <property type="component" value="Unassembled WGS sequence"/>
</dbReference>
<dbReference type="InterPro" id="IPR011333">
    <property type="entry name" value="SKP1/BTB/POZ_sf"/>
</dbReference>
<gene>
    <name evidence="4" type="ORF">X801_04958</name>
</gene>
<keyword evidence="5" id="KW-1185">Reference proteome</keyword>
<dbReference type="FunFam" id="1.25.40.420:FF:000001">
    <property type="entry name" value="Kelch-like family member 12"/>
    <property type="match status" value="1"/>
</dbReference>
<organism evidence="4 5">
    <name type="scientific">Opisthorchis viverrini</name>
    <name type="common">Southeast Asian liver fluke</name>
    <dbReference type="NCBI Taxonomy" id="6198"/>
    <lineage>
        <taxon>Eukaryota</taxon>
        <taxon>Metazoa</taxon>
        <taxon>Spiralia</taxon>
        <taxon>Lophotrochozoa</taxon>
        <taxon>Platyhelminthes</taxon>
        <taxon>Trematoda</taxon>
        <taxon>Digenea</taxon>
        <taxon>Opisthorchiida</taxon>
        <taxon>Opisthorchiata</taxon>
        <taxon>Opisthorchiidae</taxon>
        <taxon>Opisthorchis</taxon>
    </lineage>
</organism>
<dbReference type="SUPFAM" id="SSF117281">
    <property type="entry name" value="Kelch motif"/>
    <property type="match status" value="1"/>
</dbReference>
<evidence type="ECO:0000313" key="4">
    <source>
        <dbReference type="EMBL" id="OON19180.1"/>
    </source>
</evidence>
<proteinExistence type="predicted"/>
<dbReference type="EMBL" id="KV893535">
    <property type="protein sequence ID" value="OON19180.1"/>
    <property type="molecule type" value="Genomic_DNA"/>
</dbReference>
<dbReference type="Gene3D" id="2.120.10.80">
    <property type="entry name" value="Kelch-type beta propeller"/>
    <property type="match status" value="1"/>
</dbReference>
<feature type="domain" description="BACK" evidence="3">
    <location>
        <begin position="48"/>
        <end position="150"/>
    </location>
</feature>
<dbReference type="InterPro" id="IPR015915">
    <property type="entry name" value="Kelch-typ_b-propeller"/>
</dbReference>
<keyword evidence="1" id="KW-0880">Kelch repeat</keyword>
<reference evidence="4 5" key="1">
    <citation type="submission" date="2015-03" db="EMBL/GenBank/DDBJ databases">
        <title>Draft genome of the nematode, Opisthorchis viverrini.</title>
        <authorList>
            <person name="Mitreva M."/>
        </authorList>
    </citation>
    <scope>NUCLEOTIDE SEQUENCE [LARGE SCALE GENOMIC DNA]</scope>
    <source>
        <strain evidence="4">Khon Kaen</strain>
    </source>
</reference>
<dbReference type="Pfam" id="PF24681">
    <property type="entry name" value="Kelch_KLHDC2_KLHL20_DRC7"/>
    <property type="match status" value="1"/>
</dbReference>
<protein>
    <submittedName>
        <fullName evidence="4">Kelch repeat protein</fullName>
    </submittedName>
</protein>
<dbReference type="AlphaFoldDB" id="A0A1S8WXM0"/>
<dbReference type="InterPro" id="IPR011705">
    <property type="entry name" value="BACK"/>
</dbReference>
<accession>A0A1S8WXM0</accession>
<evidence type="ECO:0000256" key="1">
    <source>
        <dbReference type="ARBA" id="ARBA00022441"/>
    </source>
</evidence>
<keyword evidence="2" id="KW-0677">Repeat</keyword>
<dbReference type="PANTHER" id="PTHR24412">
    <property type="entry name" value="KELCH PROTEIN"/>
    <property type="match status" value="1"/>
</dbReference>